<dbReference type="GO" id="GO:0008897">
    <property type="term" value="F:holo-[acyl-carrier-protein] synthase activity"/>
    <property type="evidence" value="ECO:0007669"/>
    <property type="project" value="InterPro"/>
</dbReference>
<evidence type="ECO:0000313" key="17">
    <source>
        <dbReference type="EMBL" id="TQV87405.1"/>
    </source>
</evidence>
<comment type="catalytic activity">
    <reaction evidence="11">
        <text>apo-[peptidyl-carrier protein] + CoA = holo-[peptidyl-carrier protein] + adenosine 3',5'-bisphosphate + H(+)</text>
        <dbReference type="Rhea" id="RHEA:46228"/>
        <dbReference type="Rhea" id="RHEA-COMP:11479"/>
        <dbReference type="Rhea" id="RHEA-COMP:11480"/>
        <dbReference type="ChEBI" id="CHEBI:15378"/>
        <dbReference type="ChEBI" id="CHEBI:29999"/>
        <dbReference type="ChEBI" id="CHEBI:57287"/>
        <dbReference type="ChEBI" id="CHEBI:58343"/>
        <dbReference type="ChEBI" id="CHEBI:64479"/>
    </reaction>
</comment>
<dbReference type="GO" id="GO:0000287">
    <property type="term" value="F:magnesium ion binding"/>
    <property type="evidence" value="ECO:0007669"/>
    <property type="project" value="InterPro"/>
</dbReference>
<dbReference type="GO" id="GO:0009366">
    <property type="term" value="C:enterobactin synthetase complex"/>
    <property type="evidence" value="ECO:0007669"/>
    <property type="project" value="InterPro"/>
</dbReference>
<feature type="region of interest" description="Disordered" evidence="14">
    <location>
        <begin position="1"/>
        <end position="24"/>
    </location>
</feature>
<dbReference type="Proteomes" id="UP000315439">
    <property type="component" value="Unassembled WGS sequence"/>
</dbReference>
<gene>
    <name evidence="17" type="ORF">FLL46_13250</name>
</gene>
<feature type="binding site" evidence="12">
    <location>
        <position position="147"/>
    </location>
    <ligand>
        <name>CoA</name>
        <dbReference type="ChEBI" id="CHEBI:57287"/>
    </ligand>
</feature>
<evidence type="ECO:0000259" key="15">
    <source>
        <dbReference type="Pfam" id="PF01648"/>
    </source>
</evidence>
<comment type="pathway">
    <text evidence="2">Siderophore biosynthesis; enterobactin biosynthesis.</text>
</comment>
<organism evidence="17 18">
    <name type="scientific">Aliikangiella coralliicola</name>
    <dbReference type="NCBI Taxonomy" id="2592383"/>
    <lineage>
        <taxon>Bacteria</taxon>
        <taxon>Pseudomonadati</taxon>
        <taxon>Pseudomonadota</taxon>
        <taxon>Gammaproteobacteria</taxon>
        <taxon>Oceanospirillales</taxon>
        <taxon>Pleioneaceae</taxon>
        <taxon>Aliikangiella</taxon>
    </lineage>
</organism>
<dbReference type="InterPro" id="IPR037143">
    <property type="entry name" value="4-PPantetheinyl_Trfase_dom_sf"/>
</dbReference>
<feature type="binding site" evidence="12">
    <location>
        <position position="196"/>
    </location>
    <ligand>
        <name>CoA</name>
        <dbReference type="ChEBI" id="CHEBI:57287"/>
    </ligand>
</feature>
<sequence>MLKTGDNLDNTDNKPNVDNKPDSELKPTKMFIKAREVIAFRNPGKIATYCCEFDKEHFHENLFHQLGIQRPSALNKAVVKRQAEFLAGRYAAATALGKLGINATHIPIGNHRSPVWPKGVNGSITHTNNTALSVVGLSQYITFLGVDREDWIKPDTVEQVKEIVIKGSEEKRLRQNSIDFNKALTLTFSAKECLFKALYPNTGFYFDFTAAEITQISPESKRFELTLVEDLTEDLTAGCRFDGQFVLEKNSVTTLIAI</sequence>
<evidence type="ECO:0000256" key="8">
    <source>
        <dbReference type="ARBA" id="ARBA00029894"/>
    </source>
</evidence>
<keyword evidence="13" id="KW-0479">Metal-binding</keyword>
<evidence type="ECO:0000256" key="1">
    <source>
        <dbReference type="ARBA" id="ARBA00003937"/>
    </source>
</evidence>
<dbReference type="InterPro" id="IPR003542">
    <property type="entry name" value="Enbac_synth_compD-like"/>
</dbReference>
<dbReference type="Pfam" id="PF01648">
    <property type="entry name" value="ACPS"/>
    <property type="match status" value="1"/>
</dbReference>
<dbReference type="GO" id="GO:0005886">
    <property type="term" value="C:plasma membrane"/>
    <property type="evidence" value="ECO:0007669"/>
    <property type="project" value="TreeGrafter"/>
</dbReference>
<feature type="domain" description="4'-phosphopantetheinyl transferase N-terminal" evidence="16">
    <location>
        <begin position="72"/>
        <end position="135"/>
    </location>
</feature>
<dbReference type="PANTHER" id="PTHR38096">
    <property type="entry name" value="ENTEROBACTIN SYNTHASE COMPONENT D"/>
    <property type="match status" value="1"/>
</dbReference>
<comment type="caution">
    <text evidence="17">The sequence shown here is derived from an EMBL/GenBank/DDBJ whole genome shotgun (WGS) entry which is preliminary data.</text>
</comment>
<evidence type="ECO:0000259" key="16">
    <source>
        <dbReference type="Pfam" id="PF17837"/>
    </source>
</evidence>
<dbReference type="RefSeq" id="WP_142894112.1">
    <property type="nucleotide sequence ID" value="NZ_ML660164.1"/>
</dbReference>
<dbReference type="PANTHER" id="PTHR38096:SF1">
    <property type="entry name" value="ENTEROBACTIN SYNTHASE COMPONENT D"/>
    <property type="match status" value="1"/>
</dbReference>
<feature type="binding site" evidence="12">
    <location>
        <position position="192"/>
    </location>
    <ligand>
        <name>CoA</name>
        <dbReference type="ChEBI" id="CHEBI:57287"/>
    </ligand>
</feature>
<comment type="cofactor">
    <cofactor evidence="13">
        <name>Mg(2+)</name>
        <dbReference type="ChEBI" id="CHEBI:18420"/>
    </cofactor>
</comment>
<evidence type="ECO:0000256" key="10">
    <source>
        <dbReference type="ARBA" id="ARBA00049176"/>
    </source>
</evidence>
<evidence type="ECO:0000256" key="6">
    <source>
        <dbReference type="ARBA" id="ARBA00022679"/>
    </source>
</evidence>
<accession>A0A545UD71</accession>
<comment type="subunit">
    <text evidence="4">EntB, EntD, EntE, and EntF form a multienzyme complex called enterobactin synthase.</text>
</comment>
<proteinExistence type="inferred from homology"/>
<feature type="binding site" evidence="13">
    <location>
        <position position="147"/>
    </location>
    <ligand>
        <name>Mg(2+)</name>
        <dbReference type="ChEBI" id="CHEBI:18420"/>
    </ligand>
</feature>
<dbReference type="AlphaFoldDB" id="A0A545UD71"/>
<comment type="similarity">
    <text evidence="3">Belongs to the P-Pant transferase superfamily. EntD family.</text>
</comment>
<dbReference type="OrthoDB" id="8210607at2"/>
<dbReference type="InterPro" id="IPR041354">
    <property type="entry name" value="4PPT_N"/>
</dbReference>
<keyword evidence="13" id="KW-0460">Magnesium</keyword>
<feature type="binding site" evidence="13">
    <location>
        <position position="149"/>
    </location>
    <ligand>
        <name>Mg(2+)</name>
        <dbReference type="ChEBI" id="CHEBI:18420"/>
    </ligand>
</feature>
<evidence type="ECO:0000256" key="12">
    <source>
        <dbReference type="PIRSR" id="PIRSR603542-1"/>
    </source>
</evidence>
<evidence type="ECO:0000256" key="2">
    <source>
        <dbReference type="ARBA" id="ARBA00004993"/>
    </source>
</evidence>
<name>A0A545UD71_9GAMM</name>
<protein>
    <recommendedName>
        <fullName evidence="5">Enterobactin synthase component D</fullName>
    </recommendedName>
    <alternativeName>
        <fullName evidence="8">4'-phosphopantetheinyl transferase EntD</fullName>
    </alternativeName>
    <alternativeName>
        <fullName evidence="9">Enterochelin synthase D</fullName>
    </alternativeName>
</protein>
<dbReference type="Pfam" id="PF17837">
    <property type="entry name" value="4PPT_N"/>
    <property type="match status" value="1"/>
</dbReference>
<feature type="domain" description="4'-phosphopantetheinyl transferase" evidence="15">
    <location>
        <begin position="144"/>
        <end position="224"/>
    </location>
</feature>
<evidence type="ECO:0000256" key="4">
    <source>
        <dbReference type="ARBA" id="ARBA00011503"/>
    </source>
</evidence>
<evidence type="ECO:0000256" key="9">
    <source>
        <dbReference type="ARBA" id="ARBA00031996"/>
    </source>
</evidence>
<keyword evidence="18" id="KW-1185">Reference proteome</keyword>
<evidence type="ECO:0000256" key="13">
    <source>
        <dbReference type="PIRSR" id="PIRSR603542-2"/>
    </source>
</evidence>
<comment type="catalytic activity">
    <reaction evidence="10">
        <text>apo-[aryl-carrier protein] + CoA = holo-[aryl-carrier protein] + adenosine 3',5'-bisphosphate + H(+)</text>
        <dbReference type="Rhea" id="RHEA:48404"/>
        <dbReference type="Rhea" id="RHEA-COMP:15903"/>
        <dbReference type="Rhea" id="RHEA-COMP:17557"/>
        <dbReference type="ChEBI" id="CHEBI:15378"/>
        <dbReference type="ChEBI" id="CHEBI:29999"/>
        <dbReference type="ChEBI" id="CHEBI:57287"/>
        <dbReference type="ChEBI" id="CHEBI:58343"/>
        <dbReference type="ChEBI" id="CHEBI:64479"/>
    </reaction>
</comment>
<feature type="binding site" evidence="12">
    <location>
        <position position="89"/>
    </location>
    <ligand>
        <name>CoA</name>
        <dbReference type="ChEBI" id="CHEBI:57287"/>
    </ligand>
</feature>
<dbReference type="PRINTS" id="PR01399">
    <property type="entry name" value="ENTSNTHTASED"/>
</dbReference>
<comment type="function">
    <text evidence="1">Involved in the biosynthesis of the siderophore enterobactin (enterochelin), which is a macrocyclic trimeric lactone of N-(2,3-dihydroxybenzoyl)-serine. The serine trilactone serves as a scaffolding for the three catechol functionalities that provide hexadentate coordination for the tightly ligated iron(2+) atoms. Plays an essential role in the assembly of the enterobactin by catalyzing the transfer of the 4'-phosphopantetheine (Ppant) moiety from coenzyme A to the apo-domains of both EntB (ArCP domain) and EntF (PCP domain) to yield their holo-forms which make them competent for the activation of 2,3-dihydroxybenzoate (DHB) and L-serine, respectively.</text>
</comment>
<evidence type="ECO:0000256" key="11">
    <source>
        <dbReference type="ARBA" id="ARBA00049191"/>
    </source>
</evidence>
<evidence type="ECO:0000256" key="7">
    <source>
        <dbReference type="ARBA" id="ARBA00023191"/>
    </source>
</evidence>
<evidence type="ECO:0000313" key="18">
    <source>
        <dbReference type="Proteomes" id="UP000315439"/>
    </source>
</evidence>
<dbReference type="SUPFAM" id="SSF56214">
    <property type="entry name" value="4'-phosphopantetheinyl transferase"/>
    <property type="match status" value="1"/>
</dbReference>
<keyword evidence="6 17" id="KW-0808">Transferase</keyword>
<dbReference type="GO" id="GO:0009239">
    <property type="term" value="P:enterobactin biosynthetic process"/>
    <property type="evidence" value="ECO:0007669"/>
    <property type="project" value="UniProtKB-UniPathway"/>
</dbReference>
<dbReference type="EMBL" id="VIKS01000008">
    <property type="protein sequence ID" value="TQV87405.1"/>
    <property type="molecule type" value="Genomic_DNA"/>
</dbReference>
<evidence type="ECO:0000256" key="5">
    <source>
        <dbReference type="ARBA" id="ARBA00019087"/>
    </source>
</evidence>
<evidence type="ECO:0000256" key="14">
    <source>
        <dbReference type="SAM" id="MobiDB-lite"/>
    </source>
</evidence>
<feature type="binding site" evidence="12">
    <location>
        <position position="81"/>
    </location>
    <ligand>
        <name>CoA</name>
        <dbReference type="ChEBI" id="CHEBI:57287"/>
    </ligand>
</feature>
<evidence type="ECO:0000256" key="3">
    <source>
        <dbReference type="ARBA" id="ARBA00008342"/>
    </source>
</evidence>
<dbReference type="InterPro" id="IPR008278">
    <property type="entry name" value="4-PPantetheinyl_Trfase_dom"/>
</dbReference>
<feature type="compositionally biased region" description="Basic and acidic residues" evidence="14">
    <location>
        <begin position="11"/>
        <end position="24"/>
    </location>
</feature>
<dbReference type="UniPathway" id="UPA00017"/>
<keyword evidence="7" id="KW-0259">Enterobactin biosynthesis</keyword>
<feature type="binding site" evidence="12">
    <location>
        <begin position="125"/>
        <end position="126"/>
    </location>
    <ligand>
        <name>CoA</name>
        <dbReference type="ChEBI" id="CHEBI:57287"/>
    </ligand>
</feature>
<reference evidence="17 18" key="1">
    <citation type="submission" date="2019-07" db="EMBL/GenBank/DDBJ databases">
        <title>Draft genome for Aliikangiella sp. M105.</title>
        <authorList>
            <person name="Wang G."/>
        </authorList>
    </citation>
    <scope>NUCLEOTIDE SEQUENCE [LARGE SCALE GENOMIC DNA]</scope>
    <source>
        <strain evidence="17 18">M105</strain>
    </source>
</reference>